<dbReference type="Proteomes" id="UP000299102">
    <property type="component" value="Unassembled WGS sequence"/>
</dbReference>
<evidence type="ECO:0000313" key="2">
    <source>
        <dbReference type="Proteomes" id="UP000299102"/>
    </source>
</evidence>
<dbReference type="AlphaFoldDB" id="A0A4C1WQ72"/>
<proteinExistence type="predicted"/>
<dbReference type="EMBL" id="BGZK01000604">
    <property type="protein sequence ID" value="GBP52479.1"/>
    <property type="molecule type" value="Genomic_DNA"/>
</dbReference>
<comment type="caution">
    <text evidence="1">The sequence shown here is derived from an EMBL/GenBank/DDBJ whole genome shotgun (WGS) entry which is preliminary data.</text>
</comment>
<keyword evidence="2" id="KW-1185">Reference proteome</keyword>
<organism evidence="1 2">
    <name type="scientific">Eumeta variegata</name>
    <name type="common">Bagworm moth</name>
    <name type="synonym">Eumeta japonica</name>
    <dbReference type="NCBI Taxonomy" id="151549"/>
    <lineage>
        <taxon>Eukaryota</taxon>
        <taxon>Metazoa</taxon>
        <taxon>Ecdysozoa</taxon>
        <taxon>Arthropoda</taxon>
        <taxon>Hexapoda</taxon>
        <taxon>Insecta</taxon>
        <taxon>Pterygota</taxon>
        <taxon>Neoptera</taxon>
        <taxon>Endopterygota</taxon>
        <taxon>Lepidoptera</taxon>
        <taxon>Glossata</taxon>
        <taxon>Ditrysia</taxon>
        <taxon>Tineoidea</taxon>
        <taxon>Psychidae</taxon>
        <taxon>Oiketicinae</taxon>
        <taxon>Eumeta</taxon>
    </lineage>
</organism>
<accession>A0A4C1WQ72</accession>
<sequence length="97" mass="10626">MQCPQGGQLPLWVRPCIWTRLSRVSWMVSVLRQVRGLEGRTNDVLFVPAKTPPAHTVAVGTVVFFGGDVQVAVPIVIPATVLVSIPMLLPRPEIETQ</sequence>
<name>A0A4C1WQ72_EUMVA</name>
<protein>
    <submittedName>
        <fullName evidence="1">Uncharacterized protein</fullName>
    </submittedName>
</protein>
<evidence type="ECO:0000313" key="1">
    <source>
        <dbReference type="EMBL" id="GBP52479.1"/>
    </source>
</evidence>
<reference evidence="1 2" key="1">
    <citation type="journal article" date="2019" name="Commun. Biol.">
        <title>The bagworm genome reveals a unique fibroin gene that provides high tensile strength.</title>
        <authorList>
            <person name="Kono N."/>
            <person name="Nakamura H."/>
            <person name="Ohtoshi R."/>
            <person name="Tomita M."/>
            <person name="Numata K."/>
            <person name="Arakawa K."/>
        </authorList>
    </citation>
    <scope>NUCLEOTIDE SEQUENCE [LARGE SCALE GENOMIC DNA]</scope>
</reference>
<gene>
    <name evidence="1" type="ORF">EVAR_32035_1</name>
</gene>